<dbReference type="PROSITE" id="PS50943">
    <property type="entry name" value="HTH_CROC1"/>
    <property type="match status" value="1"/>
</dbReference>
<dbReference type="SUPFAM" id="SSF47413">
    <property type="entry name" value="lambda repressor-like DNA-binding domains"/>
    <property type="match status" value="1"/>
</dbReference>
<dbReference type="InterPro" id="IPR001387">
    <property type="entry name" value="Cro/C1-type_HTH"/>
</dbReference>
<proteinExistence type="predicted"/>
<dbReference type="Pfam" id="PF01381">
    <property type="entry name" value="HTH_3"/>
    <property type="match status" value="1"/>
</dbReference>
<accession>A0A542ECM7</accession>
<name>A0A542ECM7_9MICO</name>
<dbReference type="CDD" id="cd00093">
    <property type="entry name" value="HTH_XRE"/>
    <property type="match status" value="1"/>
</dbReference>
<dbReference type="InterPro" id="IPR010982">
    <property type="entry name" value="Lambda_DNA-bd_dom_sf"/>
</dbReference>
<dbReference type="InterPro" id="IPR017507">
    <property type="entry name" value="Tscrpt_reg_HipB-like"/>
</dbReference>
<gene>
    <name evidence="2" type="ORF">FB459_0455</name>
</gene>
<feature type="domain" description="HTH cro/C1-type" evidence="1">
    <location>
        <begin position="7"/>
        <end position="61"/>
    </location>
</feature>
<organism evidence="2 3">
    <name type="scientific">Yimella lutea</name>
    <dbReference type="NCBI Taxonomy" id="587872"/>
    <lineage>
        <taxon>Bacteria</taxon>
        <taxon>Bacillati</taxon>
        <taxon>Actinomycetota</taxon>
        <taxon>Actinomycetes</taxon>
        <taxon>Micrococcales</taxon>
        <taxon>Dermacoccaceae</taxon>
        <taxon>Yimella</taxon>
    </lineage>
</organism>
<evidence type="ECO:0000313" key="3">
    <source>
        <dbReference type="Proteomes" id="UP000320806"/>
    </source>
</evidence>
<dbReference type="OrthoDB" id="5521004at2"/>
<dbReference type="RefSeq" id="WP_141927306.1">
    <property type="nucleotide sequence ID" value="NZ_BAABCI010000039.1"/>
</dbReference>
<dbReference type="NCBIfam" id="TIGR03070">
    <property type="entry name" value="couple_hipB"/>
    <property type="match status" value="1"/>
</dbReference>
<dbReference type="Proteomes" id="UP000320806">
    <property type="component" value="Unassembled WGS sequence"/>
</dbReference>
<comment type="caution">
    <text evidence="2">The sequence shown here is derived from an EMBL/GenBank/DDBJ whole genome shotgun (WGS) entry which is preliminary data.</text>
</comment>
<sequence length="64" mass="7137">MSIGSTIRERRRELGLVQAEIADLSGVSERFVREVEADKPTVRLDKLTALANALGLELTLSERR</sequence>
<keyword evidence="3" id="KW-1185">Reference proteome</keyword>
<dbReference type="AlphaFoldDB" id="A0A542ECM7"/>
<reference evidence="2 3" key="1">
    <citation type="submission" date="2019-06" db="EMBL/GenBank/DDBJ databases">
        <title>Sequencing the genomes of 1000 actinobacteria strains.</title>
        <authorList>
            <person name="Klenk H.-P."/>
        </authorList>
    </citation>
    <scope>NUCLEOTIDE SEQUENCE [LARGE SCALE GENOMIC DNA]</scope>
    <source>
        <strain evidence="2 3">DSM 19828</strain>
    </source>
</reference>
<dbReference type="EMBL" id="VFMO01000001">
    <property type="protein sequence ID" value="TQJ13065.1"/>
    <property type="molecule type" value="Genomic_DNA"/>
</dbReference>
<dbReference type="SMART" id="SM00530">
    <property type="entry name" value="HTH_XRE"/>
    <property type="match status" value="1"/>
</dbReference>
<dbReference type="Gene3D" id="1.10.260.40">
    <property type="entry name" value="lambda repressor-like DNA-binding domains"/>
    <property type="match status" value="1"/>
</dbReference>
<protein>
    <submittedName>
        <fullName evidence="2">Y4mF family transcriptional regulator</fullName>
    </submittedName>
</protein>
<evidence type="ECO:0000259" key="1">
    <source>
        <dbReference type="PROSITE" id="PS50943"/>
    </source>
</evidence>
<dbReference type="GO" id="GO:0003677">
    <property type="term" value="F:DNA binding"/>
    <property type="evidence" value="ECO:0007669"/>
    <property type="project" value="InterPro"/>
</dbReference>
<evidence type="ECO:0000313" key="2">
    <source>
        <dbReference type="EMBL" id="TQJ13065.1"/>
    </source>
</evidence>